<evidence type="ECO:0000256" key="2">
    <source>
        <dbReference type="ARBA" id="ARBA00005466"/>
    </source>
</evidence>
<name>A0ABV3I3Y1_9ACTN</name>
<keyword evidence="10" id="KW-1185">Reference proteome</keyword>
<dbReference type="PANTHER" id="PTHR42973">
    <property type="entry name" value="BINDING OXIDOREDUCTASE, PUTATIVE (AFU_ORTHOLOGUE AFUA_1G17690)-RELATED"/>
    <property type="match status" value="1"/>
</dbReference>
<dbReference type="PROSITE" id="PS51387">
    <property type="entry name" value="FAD_PCMH"/>
    <property type="match status" value="1"/>
</dbReference>
<dbReference type="InterPro" id="IPR016169">
    <property type="entry name" value="FAD-bd_PCMH_sub2"/>
</dbReference>
<feature type="signal peptide" evidence="7">
    <location>
        <begin position="1"/>
        <end position="33"/>
    </location>
</feature>
<dbReference type="InterPro" id="IPR016166">
    <property type="entry name" value="FAD-bd_PCMH"/>
</dbReference>
<gene>
    <name evidence="9" type="ORF">AB0K36_32895</name>
</gene>
<comment type="caution">
    <text evidence="9">The sequence shown here is derived from an EMBL/GenBank/DDBJ whole genome shotgun (WGS) entry which is preliminary data.</text>
</comment>
<comment type="similarity">
    <text evidence="2">Belongs to the oxygen-dependent FAD-linked oxidoreductase family.</text>
</comment>
<evidence type="ECO:0000256" key="6">
    <source>
        <dbReference type="SAM" id="MobiDB-lite"/>
    </source>
</evidence>
<dbReference type="InterPro" id="IPR050416">
    <property type="entry name" value="FAD-linked_Oxidoreductase"/>
</dbReference>
<feature type="domain" description="FAD-binding PCMH-type" evidence="8">
    <location>
        <begin position="66"/>
        <end position="246"/>
    </location>
</feature>
<reference evidence="9 10" key="1">
    <citation type="submission" date="2024-06" db="EMBL/GenBank/DDBJ databases">
        <title>The Natural Products Discovery Center: Release of the First 8490 Sequenced Strains for Exploring Actinobacteria Biosynthetic Diversity.</title>
        <authorList>
            <person name="Kalkreuter E."/>
            <person name="Kautsar S.A."/>
            <person name="Yang D."/>
            <person name="Bader C.D."/>
            <person name="Teijaro C.N."/>
            <person name="Fluegel L."/>
            <person name="Davis C.M."/>
            <person name="Simpson J.R."/>
            <person name="Lauterbach L."/>
            <person name="Steele A.D."/>
            <person name="Gui C."/>
            <person name="Meng S."/>
            <person name="Li G."/>
            <person name="Viehrig K."/>
            <person name="Ye F."/>
            <person name="Su P."/>
            <person name="Kiefer A.F."/>
            <person name="Nichols A."/>
            <person name="Cepeda A.J."/>
            <person name="Yan W."/>
            <person name="Fan B."/>
            <person name="Jiang Y."/>
            <person name="Adhikari A."/>
            <person name="Zheng C.-J."/>
            <person name="Schuster L."/>
            <person name="Cowan T.M."/>
            <person name="Smanski M.J."/>
            <person name="Chevrette M.G."/>
            <person name="De Carvalho L.P.S."/>
            <person name="Shen B."/>
        </authorList>
    </citation>
    <scope>NUCLEOTIDE SEQUENCE [LARGE SCALE GENOMIC DNA]</scope>
    <source>
        <strain evidence="9 10">NPDC049344</strain>
    </source>
</reference>
<proteinExistence type="inferred from homology"/>
<evidence type="ECO:0000313" key="9">
    <source>
        <dbReference type="EMBL" id="MEV4685564.1"/>
    </source>
</evidence>
<sequence>MTAPSRRRFVAQALTAGAAAGLTTAGLAPAARAATDPAPAPAPAAQVTPDDPRYAALSVRGSNKRFTAHPDAFCLPTTTADVVHAVGDAVRRRRRIAVRSGGHCYENVVGDPAVQLVIDLAAMNAVTYDPQRRAYMVEAGAQLIDVYKSLYYGWGVTLPGGASATVGFGGHITGGGYGALSRAFGLASDHLYALEVVVVDAFGRARAVVATRESGDPHRDLWWAHTGGGGGNFGIVTRFWFRSPNAHGDDPAHLLPRPPATIVSNAVIYPRDGMDQAAFGRLLHNHGRWHEDNSDADSPYAGLYSGLVLPGRLKDNDPGQSAIAFTHLDGTLPGARELLDRYVGALTDGVGVTPYITDTASEPWLTATVALAESQDTDKGRHKIKSAYLRRALTRAQTDALFTHLNATDHRNDSASVSLQSYGGRTNALPAGATAGAHRDSVLNVIFMNTWQDPEADTVNIDWLRRTYRDVFAATGGVPVPGRGSDGAYINYPDIDLADPRWNTSGVPWHHLYYKDNYPRLQRIKAKWDPRGVFRHTLSIRPA</sequence>
<dbReference type="RefSeq" id="WP_364601202.1">
    <property type="nucleotide sequence ID" value="NZ_JBFAQK010000085.1"/>
</dbReference>
<comment type="cofactor">
    <cofactor evidence="1">
        <name>FAD</name>
        <dbReference type="ChEBI" id="CHEBI:57692"/>
    </cofactor>
</comment>
<evidence type="ECO:0000256" key="4">
    <source>
        <dbReference type="ARBA" id="ARBA00022827"/>
    </source>
</evidence>
<accession>A0ABV3I3Y1</accession>
<dbReference type="InterPro" id="IPR006093">
    <property type="entry name" value="Oxy_OxRdtase_FAD_BS"/>
</dbReference>
<dbReference type="Pfam" id="PF01565">
    <property type="entry name" value="FAD_binding_4"/>
    <property type="match status" value="1"/>
</dbReference>
<keyword evidence="5" id="KW-0560">Oxidoreductase</keyword>
<evidence type="ECO:0000259" key="8">
    <source>
        <dbReference type="PROSITE" id="PS51387"/>
    </source>
</evidence>
<dbReference type="Proteomes" id="UP001552521">
    <property type="component" value="Unassembled WGS sequence"/>
</dbReference>
<dbReference type="InterPro" id="IPR012951">
    <property type="entry name" value="BBE"/>
</dbReference>
<evidence type="ECO:0000256" key="1">
    <source>
        <dbReference type="ARBA" id="ARBA00001974"/>
    </source>
</evidence>
<evidence type="ECO:0000313" key="10">
    <source>
        <dbReference type="Proteomes" id="UP001552521"/>
    </source>
</evidence>
<dbReference type="EMBL" id="JBFAQK010000085">
    <property type="protein sequence ID" value="MEV4685564.1"/>
    <property type="molecule type" value="Genomic_DNA"/>
</dbReference>
<organism evidence="9 10">
    <name type="scientific">Streptomyces kurssanovii</name>
    <dbReference type="NCBI Taxonomy" id="67312"/>
    <lineage>
        <taxon>Bacteria</taxon>
        <taxon>Bacillati</taxon>
        <taxon>Actinomycetota</taxon>
        <taxon>Actinomycetes</taxon>
        <taxon>Kitasatosporales</taxon>
        <taxon>Streptomycetaceae</taxon>
        <taxon>Streptomyces</taxon>
    </lineage>
</organism>
<protein>
    <submittedName>
        <fullName evidence="9">BBE domain-containing protein</fullName>
    </submittedName>
</protein>
<dbReference type="Gene3D" id="3.30.465.10">
    <property type="match status" value="1"/>
</dbReference>
<evidence type="ECO:0000256" key="3">
    <source>
        <dbReference type="ARBA" id="ARBA00022630"/>
    </source>
</evidence>
<keyword evidence="3" id="KW-0285">Flavoprotein</keyword>
<feature type="region of interest" description="Disordered" evidence="6">
    <location>
        <begin position="28"/>
        <end position="49"/>
    </location>
</feature>
<dbReference type="PROSITE" id="PS51318">
    <property type="entry name" value="TAT"/>
    <property type="match status" value="1"/>
</dbReference>
<keyword evidence="4" id="KW-0274">FAD</keyword>
<feature type="chain" id="PRO_5046868995" evidence="7">
    <location>
        <begin position="34"/>
        <end position="543"/>
    </location>
</feature>
<keyword evidence="7" id="KW-0732">Signal</keyword>
<dbReference type="InterPro" id="IPR036318">
    <property type="entry name" value="FAD-bd_PCMH-like_sf"/>
</dbReference>
<dbReference type="PANTHER" id="PTHR42973:SF39">
    <property type="entry name" value="FAD-BINDING PCMH-TYPE DOMAIN-CONTAINING PROTEIN"/>
    <property type="match status" value="1"/>
</dbReference>
<evidence type="ECO:0000256" key="7">
    <source>
        <dbReference type="SAM" id="SignalP"/>
    </source>
</evidence>
<dbReference type="InterPro" id="IPR006311">
    <property type="entry name" value="TAT_signal"/>
</dbReference>
<dbReference type="Gene3D" id="3.40.462.20">
    <property type="match status" value="1"/>
</dbReference>
<dbReference type="Pfam" id="PF08031">
    <property type="entry name" value="BBE"/>
    <property type="match status" value="1"/>
</dbReference>
<dbReference type="InterPro" id="IPR006094">
    <property type="entry name" value="Oxid_FAD_bind_N"/>
</dbReference>
<evidence type="ECO:0000256" key="5">
    <source>
        <dbReference type="ARBA" id="ARBA00023002"/>
    </source>
</evidence>
<dbReference type="SUPFAM" id="SSF56176">
    <property type="entry name" value="FAD-binding/transporter-associated domain-like"/>
    <property type="match status" value="1"/>
</dbReference>
<dbReference type="PROSITE" id="PS00862">
    <property type="entry name" value="OX2_COVAL_FAD"/>
    <property type="match status" value="1"/>
</dbReference>